<evidence type="ECO:0008006" key="3">
    <source>
        <dbReference type="Google" id="ProtNLM"/>
    </source>
</evidence>
<dbReference type="InterPro" id="IPR011333">
    <property type="entry name" value="SKP1/BTB/POZ_sf"/>
</dbReference>
<organism evidence="1 2">
    <name type="scientific">Hymenoscyphus albidus</name>
    <dbReference type="NCBI Taxonomy" id="595503"/>
    <lineage>
        <taxon>Eukaryota</taxon>
        <taxon>Fungi</taxon>
        <taxon>Dikarya</taxon>
        <taxon>Ascomycota</taxon>
        <taxon>Pezizomycotina</taxon>
        <taxon>Leotiomycetes</taxon>
        <taxon>Helotiales</taxon>
        <taxon>Helotiaceae</taxon>
        <taxon>Hymenoscyphus</taxon>
    </lineage>
</organism>
<proteinExistence type="predicted"/>
<evidence type="ECO:0000313" key="2">
    <source>
        <dbReference type="Proteomes" id="UP000701801"/>
    </source>
</evidence>
<protein>
    <recommendedName>
        <fullName evidence="3">BTB domain-containing protein</fullName>
    </recommendedName>
</protein>
<dbReference type="OrthoDB" id="2129688at2759"/>
<evidence type="ECO:0000313" key="1">
    <source>
        <dbReference type="EMBL" id="CAG8980148.1"/>
    </source>
</evidence>
<dbReference type="Proteomes" id="UP000701801">
    <property type="component" value="Unassembled WGS sequence"/>
</dbReference>
<name>A0A9N9LUJ7_9HELO</name>
<dbReference type="AlphaFoldDB" id="A0A9N9LUJ7"/>
<keyword evidence="2" id="KW-1185">Reference proteome</keyword>
<dbReference type="Gene3D" id="3.30.710.10">
    <property type="entry name" value="Potassium Channel Kv1.1, Chain A"/>
    <property type="match status" value="1"/>
</dbReference>
<reference evidence="1" key="1">
    <citation type="submission" date="2021-07" db="EMBL/GenBank/DDBJ databases">
        <authorList>
            <person name="Durling M."/>
        </authorList>
    </citation>
    <scope>NUCLEOTIDE SEQUENCE</scope>
</reference>
<accession>A0A9N9LUJ7</accession>
<comment type="caution">
    <text evidence="1">The sequence shown here is derived from an EMBL/GenBank/DDBJ whole genome shotgun (WGS) entry which is preliminary data.</text>
</comment>
<sequence length="323" mass="36985">MEATQTPTTNGGNTTPATIILQLPDIGAIDVQIVVFGQEFNVQSAQLKLQSIFFRSSINWPGRFETDYAGAFRLRYMSVIEEDGTWSLQDTSRIKSDTAASQHPLNGDTETEIEAFHLVLAAIYDHPLAINTVDGLISAVGLADYYGLHELFPRWVSSVLAQSHNMQAYIHTDCKVLLPVAAQLKNAVLFRECVVHIAGAHWRRPEEVWEEFEDWKLRRLIWIACRRINDKTRKLQGLYHYYHLCSRLRETVPSTHLDPEKRLPEFFYALHYNHCVLHASLFELLTNNLKLHGKDLVVGRNEDLLDTFLCAEVEDQDLPWNTP</sequence>
<gene>
    <name evidence="1" type="ORF">HYALB_00013503</name>
</gene>
<dbReference type="EMBL" id="CAJVRM010000362">
    <property type="protein sequence ID" value="CAG8980148.1"/>
    <property type="molecule type" value="Genomic_DNA"/>
</dbReference>